<dbReference type="Proteomes" id="UP000011657">
    <property type="component" value="Unassembled WGS sequence"/>
</dbReference>
<reference evidence="1 2" key="1">
    <citation type="journal article" date="2014" name="PLoS Genet.">
        <title>Phylogenetically driven sequencing of extremely halophilic archaea reveals strategies for static and dynamic osmo-response.</title>
        <authorList>
            <person name="Becker E.A."/>
            <person name="Seitzer P.M."/>
            <person name="Tritt A."/>
            <person name="Larsen D."/>
            <person name="Krusor M."/>
            <person name="Yao A.I."/>
            <person name="Wu D."/>
            <person name="Madern D."/>
            <person name="Eisen J.A."/>
            <person name="Darling A.E."/>
            <person name="Facciotti M.T."/>
        </authorList>
    </citation>
    <scope>NUCLEOTIDE SEQUENCE [LARGE SCALE GENOMIC DNA]</scope>
    <source>
        <strain evidence="1 2">JCM 13891</strain>
    </source>
</reference>
<evidence type="ECO:0000313" key="2">
    <source>
        <dbReference type="Proteomes" id="UP000011657"/>
    </source>
</evidence>
<sequence>MFLISIVYVGMDVAFRAVERRVLAWQ</sequence>
<evidence type="ECO:0000313" key="1">
    <source>
        <dbReference type="EMBL" id="ELZ18611.1"/>
    </source>
</evidence>
<comment type="caution">
    <text evidence="1">The sequence shown here is derived from an EMBL/GenBank/DDBJ whole genome shotgun (WGS) entry which is preliminary data.</text>
</comment>
<organism evidence="1 2">
    <name type="scientific">Haloterrigena salina JCM 13891</name>
    <dbReference type="NCBI Taxonomy" id="1227488"/>
    <lineage>
        <taxon>Archaea</taxon>
        <taxon>Methanobacteriati</taxon>
        <taxon>Methanobacteriota</taxon>
        <taxon>Stenosarchaea group</taxon>
        <taxon>Halobacteria</taxon>
        <taxon>Halobacteriales</taxon>
        <taxon>Natrialbaceae</taxon>
        <taxon>Haloterrigena</taxon>
    </lineage>
</organism>
<dbReference type="EMBL" id="AOIS01000035">
    <property type="protein sequence ID" value="ELZ18611.1"/>
    <property type="molecule type" value="Genomic_DNA"/>
</dbReference>
<accession>M0C5Q7</accession>
<protein>
    <submittedName>
        <fullName evidence="1">Binding-protein-dependent transporters inner membrane component</fullName>
    </submittedName>
</protein>
<name>M0C5Q7_9EURY</name>
<keyword evidence="2" id="KW-1185">Reference proteome</keyword>
<dbReference type="AlphaFoldDB" id="M0C5Q7"/>
<gene>
    <name evidence="1" type="ORF">C477_09901</name>
</gene>
<proteinExistence type="predicted"/>